<reference evidence="4 5" key="1">
    <citation type="submission" date="2019-08" db="EMBL/GenBank/DDBJ databases">
        <title>In-depth cultivation of the pig gut microbiome towards novel bacterial diversity and tailored functional studies.</title>
        <authorList>
            <person name="Wylensek D."/>
            <person name="Hitch T.C.A."/>
            <person name="Clavel T."/>
        </authorList>
    </citation>
    <scope>NUCLEOTIDE SEQUENCE [LARGE SCALE GENOMIC DNA]</scope>
    <source>
        <strain evidence="4 5">BBE-744-WT-12</strain>
    </source>
</reference>
<feature type="transmembrane region" description="Helical" evidence="2">
    <location>
        <begin position="165"/>
        <end position="184"/>
    </location>
</feature>
<dbReference type="SUPFAM" id="SSF49879">
    <property type="entry name" value="SMAD/FHA domain"/>
    <property type="match status" value="1"/>
</dbReference>
<protein>
    <submittedName>
        <fullName evidence="4">FHA domain-containing protein</fullName>
    </submittedName>
</protein>
<dbReference type="Proteomes" id="UP000435649">
    <property type="component" value="Unassembled WGS sequence"/>
</dbReference>
<keyword evidence="2" id="KW-0472">Membrane</keyword>
<evidence type="ECO:0000259" key="3">
    <source>
        <dbReference type="PROSITE" id="PS50006"/>
    </source>
</evidence>
<evidence type="ECO:0000256" key="2">
    <source>
        <dbReference type="SAM" id="Phobius"/>
    </source>
</evidence>
<organism evidence="4 5">
    <name type="scientific">Victivallis lenta</name>
    <dbReference type="NCBI Taxonomy" id="2606640"/>
    <lineage>
        <taxon>Bacteria</taxon>
        <taxon>Pseudomonadati</taxon>
        <taxon>Lentisphaerota</taxon>
        <taxon>Lentisphaeria</taxon>
        <taxon>Victivallales</taxon>
        <taxon>Victivallaceae</taxon>
        <taxon>Victivallis</taxon>
    </lineage>
</organism>
<dbReference type="PROSITE" id="PS50006">
    <property type="entry name" value="FHA_DOMAIN"/>
    <property type="match status" value="1"/>
</dbReference>
<keyword evidence="2" id="KW-1133">Transmembrane helix</keyword>
<dbReference type="Pfam" id="PF00498">
    <property type="entry name" value="FHA"/>
    <property type="match status" value="1"/>
</dbReference>
<accession>A0A844G8G3</accession>
<keyword evidence="5" id="KW-1185">Reference proteome</keyword>
<dbReference type="AlphaFoldDB" id="A0A844G8G3"/>
<feature type="compositionally biased region" description="Basic and acidic residues" evidence="1">
    <location>
        <begin position="129"/>
        <end position="139"/>
    </location>
</feature>
<comment type="caution">
    <text evidence="4">The sequence shown here is derived from an EMBL/GenBank/DDBJ whole genome shotgun (WGS) entry which is preliminary data.</text>
</comment>
<dbReference type="RefSeq" id="WP_154420822.1">
    <property type="nucleotide sequence ID" value="NZ_VUNS01000045.1"/>
</dbReference>
<evidence type="ECO:0000256" key="1">
    <source>
        <dbReference type="SAM" id="MobiDB-lite"/>
    </source>
</evidence>
<keyword evidence="2" id="KW-0812">Transmembrane</keyword>
<dbReference type="CDD" id="cd00060">
    <property type="entry name" value="FHA"/>
    <property type="match status" value="1"/>
</dbReference>
<name>A0A844G8G3_9BACT</name>
<gene>
    <name evidence="4" type="ORF">FYJ85_21740</name>
</gene>
<proteinExistence type="predicted"/>
<feature type="compositionally biased region" description="Acidic residues" evidence="1">
    <location>
        <begin position="118"/>
        <end position="128"/>
    </location>
</feature>
<feature type="region of interest" description="Disordered" evidence="1">
    <location>
        <begin position="111"/>
        <end position="139"/>
    </location>
</feature>
<dbReference type="InterPro" id="IPR008984">
    <property type="entry name" value="SMAD_FHA_dom_sf"/>
</dbReference>
<sequence>MSNTSSGYRIKFISGELAGRIFSIPDSGILIGRARNADIRPGGSDIAMEHISLLPQKNSVLLHSEGNEGAWVNGKKLSGGKDQLLTPGDDVRIGKELTFILESDEKAVRLNTSSVPDVSEDATEEITEDGTHEKPEDGDCTRYASAAELADLRKYSLNEKRRRRTVLITGFFLFLFIIAGAFFYTELQQENPITWPGEVSGKYNDGEFRTEIEPGGKCLVYYPRCPATIVKTDQNNCEILTALGKNLDVPFHLVFTVNTLPDGFHIRRKESFEQWRKKVSEQNGFAFLDEPRQDFYRPLENGIPYYRIKYTRQDKKIRWQGYASYMRYYDKELVLLREVPANHFWRSDRVLQRFGAFVVAPVMVSRYMEIPEIQMKESSTHLLQRVSLELRKNIAIAVWADLDLMLRTLMIRAYETQDQVLISAVLPLWLEFRDKQQVWYSRNCLAYQTCKASGNMEEMSRIIDECLRRFPSPDDHRHVKIMKNIWTLEDD</sequence>
<dbReference type="InterPro" id="IPR000253">
    <property type="entry name" value="FHA_dom"/>
</dbReference>
<evidence type="ECO:0000313" key="5">
    <source>
        <dbReference type="Proteomes" id="UP000435649"/>
    </source>
</evidence>
<dbReference type="Gene3D" id="2.60.200.20">
    <property type="match status" value="1"/>
</dbReference>
<dbReference type="EMBL" id="VUNS01000045">
    <property type="protein sequence ID" value="MST99656.1"/>
    <property type="molecule type" value="Genomic_DNA"/>
</dbReference>
<feature type="domain" description="FHA" evidence="3">
    <location>
        <begin position="29"/>
        <end position="77"/>
    </location>
</feature>
<evidence type="ECO:0000313" key="4">
    <source>
        <dbReference type="EMBL" id="MST99656.1"/>
    </source>
</evidence>